<dbReference type="PROSITE" id="PS50045">
    <property type="entry name" value="SIGMA54_INTERACT_4"/>
    <property type="match status" value="1"/>
</dbReference>
<evidence type="ECO:0000259" key="6">
    <source>
        <dbReference type="PROSITE" id="PS50112"/>
    </source>
</evidence>
<dbReference type="InterPro" id="IPR000014">
    <property type="entry name" value="PAS"/>
</dbReference>
<dbReference type="OrthoDB" id="9803970at2"/>
<dbReference type="EMBL" id="FUZT01000002">
    <property type="protein sequence ID" value="SKC48750.1"/>
    <property type="molecule type" value="Genomic_DNA"/>
</dbReference>
<dbReference type="InterPro" id="IPR025662">
    <property type="entry name" value="Sigma_54_int_dom_ATP-bd_1"/>
</dbReference>
<dbReference type="SMART" id="SM00091">
    <property type="entry name" value="PAS"/>
    <property type="match status" value="1"/>
</dbReference>
<dbReference type="InterPro" id="IPR009057">
    <property type="entry name" value="Homeodomain-like_sf"/>
</dbReference>
<dbReference type="InterPro" id="IPR027417">
    <property type="entry name" value="P-loop_NTPase"/>
</dbReference>
<dbReference type="PROSITE" id="PS50112">
    <property type="entry name" value="PAS"/>
    <property type="match status" value="1"/>
</dbReference>
<dbReference type="InterPro" id="IPR035965">
    <property type="entry name" value="PAS-like_dom_sf"/>
</dbReference>
<name>A0A1T5JBD4_9FIRM</name>
<dbReference type="SUPFAM" id="SSF55785">
    <property type="entry name" value="PYP-like sensor domain (PAS domain)"/>
    <property type="match status" value="1"/>
</dbReference>
<dbReference type="SUPFAM" id="SSF52540">
    <property type="entry name" value="P-loop containing nucleoside triphosphate hydrolases"/>
    <property type="match status" value="1"/>
</dbReference>
<dbReference type="GO" id="GO:0005524">
    <property type="term" value="F:ATP binding"/>
    <property type="evidence" value="ECO:0007669"/>
    <property type="project" value="UniProtKB-KW"/>
</dbReference>
<dbReference type="InterPro" id="IPR025943">
    <property type="entry name" value="Sigma_54_int_dom_ATP-bd_2"/>
</dbReference>
<dbReference type="GO" id="GO:0043565">
    <property type="term" value="F:sequence-specific DNA binding"/>
    <property type="evidence" value="ECO:0007669"/>
    <property type="project" value="InterPro"/>
</dbReference>
<sequence>MLFLNSTIEMILDNVNDAVCIVDKNCITRIWNKRAEEIHGVTKDKVLGRPITDFFPTALLPKVIREKRPYVDVYNSPKEDSHNIITARPLYSGNELIGGISCDRDISELIKLTALLDKTKLGLKVLEEEITALSENRFSFDRIVGHNIAFREIVNLCKNISKSNINIIITGESGTGKEVFARAIHIESRRKGHFIPINCSAIPEELMESELFGYEGGAFTGALRKGKVGKFELAHEGTLFLDEIGDMPLSMQPKILRVLEDGMITKVGGTKSVKVDVRVVAATNKDLKKMMKDGLFRKDLYYRLNSILIKLPPLRERKEDIPDLINEFIEHFCITYRSNIPEIPSQVMDALVNYEWEGNIRELKNIIERIVILVKNNKSEKIDIDFLPRSIIESNKERIKCEEEILDLNHIIHRAEKEAIINAMKISKGNKAKAAKLLNIPRSTLYFKLDKHKLTCCAGK</sequence>
<dbReference type="PRINTS" id="PR01590">
    <property type="entry name" value="HTHFIS"/>
</dbReference>
<feature type="domain" description="PAS" evidence="6">
    <location>
        <begin position="4"/>
        <end position="55"/>
    </location>
</feature>
<evidence type="ECO:0000259" key="5">
    <source>
        <dbReference type="PROSITE" id="PS50045"/>
    </source>
</evidence>
<evidence type="ECO:0000256" key="1">
    <source>
        <dbReference type="ARBA" id="ARBA00022741"/>
    </source>
</evidence>
<feature type="domain" description="Sigma-54 factor interaction" evidence="5">
    <location>
        <begin position="143"/>
        <end position="372"/>
    </location>
</feature>
<organism evidence="7 8">
    <name type="scientific">Maledivibacter halophilus</name>
    <dbReference type="NCBI Taxonomy" id="36842"/>
    <lineage>
        <taxon>Bacteria</taxon>
        <taxon>Bacillati</taxon>
        <taxon>Bacillota</taxon>
        <taxon>Clostridia</taxon>
        <taxon>Peptostreptococcales</taxon>
        <taxon>Caminicellaceae</taxon>
        <taxon>Maledivibacter</taxon>
    </lineage>
</organism>
<dbReference type="SMART" id="SM00382">
    <property type="entry name" value="AAA"/>
    <property type="match status" value="1"/>
</dbReference>
<dbReference type="Proteomes" id="UP000190285">
    <property type="component" value="Unassembled WGS sequence"/>
</dbReference>
<dbReference type="Pfam" id="PF00158">
    <property type="entry name" value="Sigma54_activat"/>
    <property type="match status" value="1"/>
</dbReference>
<evidence type="ECO:0000256" key="2">
    <source>
        <dbReference type="ARBA" id="ARBA00022840"/>
    </source>
</evidence>
<keyword evidence="3" id="KW-0805">Transcription regulation</keyword>
<keyword evidence="1" id="KW-0547">Nucleotide-binding</keyword>
<evidence type="ECO:0000313" key="7">
    <source>
        <dbReference type="EMBL" id="SKC48750.1"/>
    </source>
</evidence>
<evidence type="ECO:0000256" key="4">
    <source>
        <dbReference type="ARBA" id="ARBA00023163"/>
    </source>
</evidence>
<dbReference type="InterPro" id="IPR002197">
    <property type="entry name" value="HTH_Fis"/>
</dbReference>
<dbReference type="PANTHER" id="PTHR32071:SF57">
    <property type="entry name" value="C4-DICARBOXYLATE TRANSPORT TRANSCRIPTIONAL REGULATORY PROTEIN DCTD"/>
    <property type="match status" value="1"/>
</dbReference>
<dbReference type="NCBIfam" id="TIGR00229">
    <property type="entry name" value="sensory_box"/>
    <property type="match status" value="1"/>
</dbReference>
<reference evidence="8" key="1">
    <citation type="submission" date="2017-02" db="EMBL/GenBank/DDBJ databases">
        <authorList>
            <person name="Varghese N."/>
            <person name="Submissions S."/>
        </authorList>
    </citation>
    <scope>NUCLEOTIDE SEQUENCE [LARGE SCALE GENOMIC DNA]</scope>
    <source>
        <strain evidence="8">M1</strain>
    </source>
</reference>
<dbReference type="Pfam" id="PF02954">
    <property type="entry name" value="HTH_8"/>
    <property type="match status" value="1"/>
</dbReference>
<dbReference type="InterPro" id="IPR003593">
    <property type="entry name" value="AAA+_ATPase"/>
</dbReference>
<dbReference type="PROSITE" id="PS00676">
    <property type="entry name" value="SIGMA54_INTERACT_2"/>
    <property type="match status" value="1"/>
</dbReference>
<dbReference type="Gene3D" id="3.30.450.20">
    <property type="entry name" value="PAS domain"/>
    <property type="match status" value="1"/>
</dbReference>
<dbReference type="STRING" id="36842.SAMN02194393_01067"/>
<accession>A0A1T5JBD4</accession>
<dbReference type="AlphaFoldDB" id="A0A1T5JBD4"/>
<dbReference type="FunFam" id="3.40.50.300:FF:000006">
    <property type="entry name" value="DNA-binding transcriptional regulator NtrC"/>
    <property type="match status" value="1"/>
</dbReference>
<dbReference type="SUPFAM" id="SSF46689">
    <property type="entry name" value="Homeodomain-like"/>
    <property type="match status" value="1"/>
</dbReference>
<protein>
    <submittedName>
        <fullName evidence="7">PAS domain S-box-containing protein</fullName>
    </submittedName>
</protein>
<dbReference type="Gene3D" id="1.10.8.60">
    <property type="match status" value="1"/>
</dbReference>
<gene>
    <name evidence="7" type="ORF">SAMN02194393_01067</name>
</gene>
<dbReference type="Pfam" id="PF13426">
    <property type="entry name" value="PAS_9"/>
    <property type="match status" value="1"/>
</dbReference>
<dbReference type="Gene3D" id="1.10.10.60">
    <property type="entry name" value="Homeodomain-like"/>
    <property type="match status" value="1"/>
</dbReference>
<keyword evidence="2" id="KW-0067">ATP-binding</keyword>
<dbReference type="InterPro" id="IPR002078">
    <property type="entry name" value="Sigma_54_int"/>
</dbReference>
<evidence type="ECO:0000256" key="3">
    <source>
        <dbReference type="ARBA" id="ARBA00023015"/>
    </source>
</evidence>
<dbReference type="InterPro" id="IPR058031">
    <property type="entry name" value="AAA_lid_NorR"/>
</dbReference>
<dbReference type="Pfam" id="PF25601">
    <property type="entry name" value="AAA_lid_14"/>
    <property type="match status" value="1"/>
</dbReference>
<dbReference type="Gene3D" id="3.40.50.300">
    <property type="entry name" value="P-loop containing nucleotide triphosphate hydrolases"/>
    <property type="match status" value="1"/>
</dbReference>
<dbReference type="CDD" id="cd00009">
    <property type="entry name" value="AAA"/>
    <property type="match status" value="1"/>
</dbReference>
<evidence type="ECO:0000313" key="8">
    <source>
        <dbReference type="Proteomes" id="UP000190285"/>
    </source>
</evidence>
<dbReference type="PROSITE" id="PS00675">
    <property type="entry name" value="SIGMA54_INTERACT_1"/>
    <property type="match status" value="1"/>
</dbReference>
<proteinExistence type="predicted"/>
<dbReference type="GO" id="GO:0006355">
    <property type="term" value="P:regulation of DNA-templated transcription"/>
    <property type="evidence" value="ECO:0007669"/>
    <property type="project" value="InterPro"/>
</dbReference>
<keyword evidence="8" id="KW-1185">Reference proteome</keyword>
<dbReference type="PANTHER" id="PTHR32071">
    <property type="entry name" value="TRANSCRIPTIONAL REGULATORY PROTEIN"/>
    <property type="match status" value="1"/>
</dbReference>
<keyword evidence="4" id="KW-0804">Transcription</keyword>